<evidence type="ECO:0000313" key="11">
    <source>
        <dbReference type="EMBL" id="WFN19155.1"/>
    </source>
</evidence>
<keyword evidence="13" id="KW-1185">Reference proteome</keyword>
<name>A0A1R1VS58_9BURK</name>
<dbReference type="EC" id="4.2.1.46" evidence="4 7"/>
<dbReference type="GO" id="GO:0008460">
    <property type="term" value="F:dTDP-glucose 4,6-dehydratase activity"/>
    <property type="evidence" value="ECO:0007669"/>
    <property type="project" value="UniProtKB-EC"/>
</dbReference>
<evidence type="ECO:0000259" key="8">
    <source>
        <dbReference type="Pfam" id="PF16363"/>
    </source>
</evidence>
<evidence type="ECO:0000256" key="4">
    <source>
        <dbReference type="ARBA" id="ARBA00011990"/>
    </source>
</evidence>
<reference evidence="9" key="1">
    <citation type="submission" date="2021-01" db="EMBL/GenBank/DDBJ databases">
        <title>Outbreak of Burkholderia contaminns endophthalmitis traced to a clinical ventilation system.</title>
        <authorList>
            <person name="Lipuma J."/>
            <person name="Spilker T."/>
            <person name="Kratholm J."/>
        </authorList>
    </citation>
    <scope>NUCLEOTIDE SEQUENCE</scope>
    <source>
        <strain evidence="9">HI4954</strain>
    </source>
</reference>
<keyword evidence="5" id="KW-0520">NAD</keyword>
<dbReference type="SUPFAM" id="SSF51735">
    <property type="entry name" value="NAD(P)-binding Rossmann-fold domains"/>
    <property type="match status" value="1"/>
</dbReference>
<gene>
    <name evidence="9" type="primary">rfbB</name>
    <name evidence="10" type="ORF">J4M89_13385</name>
    <name evidence="9" type="ORF">JIN94_20855</name>
    <name evidence="11" type="ORF">LXE91_09225</name>
</gene>
<evidence type="ECO:0000313" key="9">
    <source>
        <dbReference type="EMBL" id="MBK1932346.1"/>
    </source>
</evidence>
<dbReference type="OrthoDB" id="9803010at2"/>
<dbReference type="GO" id="GO:0009225">
    <property type="term" value="P:nucleotide-sugar metabolic process"/>
    <property type="evidence" value="ECO:0007669"/>
    <property type="project" value="InterPro"/>
</dbReference>
<dbReference type="EMBL" id="JAGEMX010000004">
    <property type="protein sequence ID" value="MBO1830376.1"/>
    <property type="molecule type" value="Genomic_DNA"/>
</dbReference>
<evidence type="ECO:0000256" key="7">
    <source>
        <dbReference type="RuleBase" id="RU004473"/>
    </source>
</evidence>
<proteinExistence type="inferred from homology"/>
<comment type="catalytic activity">
    <reaction evidence="1 7">
        <text>dTDP-alpha-D-glucose = dTDP-4-dehydro-6-deoxy-alpha-D-glucose + H2O</text>
        <dbReference type="Rhea" id="RHEA:17221"/>
        <dbReference type="ChEBI" id="CHEBI:15377"/>
        <dbReference type="ChEBI" id="CHEBI:57477"/>
        <dbReference type="ChEBI" id="CHEBI:57649"/>
        <dbReference type="EC" id="4.2.1.46"/>
    </reaction>
</comment>
<dbReference type="PANTHER" id="PTHR43000">
    <property type="entry name" value="DTDP-D-GLUCOSE 4,6-DEHYDRATASE-RELATED"/>
    <property type="match status" value="1"/>
</dbReference>
<keyword evidence="6 7" id="KW-0456">Lyase</keyword>
<evidence type="ECO:0000313" key="14">
    <source>
        <dbReference type="Proteomes" id="UP001220209"/>
    </source>
</evidence>
<reference evidence="11 14" key="3">
    <citation type="submission" date="2021-12" db="EMBL/GenBank/DDBJ databases">
        <title>Genomic and phenotypic characterization of three Burkholderia contaminans isolates recovered from different sources.</title>
        <authorList>
            <person name="Lopez De Volder A."/>
            <person name="Fan Y."/>
            <person name="Nunvar J."/>
            <person name="Herrera T."/>
            <person name="Timp W."/>
            <person name="Degrossi J."/>
        </authorList>
    </citation>
    <scope>NUCLEOTIDE SEQUENCE [LARGE SCALE GENOMIC DNA]</scope>
    <source>
        <strain evidence="11 14">LMG 23361</strain>
    </source>
</reference>
<comment type="similarity">
    <text evidence="3 7">Belongs to the NAD(P)-dependent epimerase/dehydratase family. dTDP-glucose dehydratase subfamily.</text>
</comment>
<dbReference type="EMBL" id="CP090640">
    <property type="protein sequence ID" value="WFN19155.1"/>
    <property type="molecule type" value="Genomic_DNA"/>
</dbReference>
<feature type="domain" description="NAD(P)-binding" evidence="8">
    <location>
        <begin position="3"/>
        <end position="321"/>
    </location>
</feature>
<accession>A0A1R1VS58</accession>
<evidence type="ECO:0000313" key="12">
    <source>
        <dbReference type="Proteomes" id="UP000611459"/>
    </source>
</evidence>
<sequence length="353" mass="39305">MILVTGGAGFIGANFVIDWLRQSDEAVLNVDKLTYAGNLRTLQSLNGSPKHVFARVDICDRAALDTLLAAHRPRAILHFAAESHVDRSIHGPAEFVQTNVVGTFTLLEAARQYWGALPEVEQAGFRFLHVSTDEVFGSLSPTDPQFSETTPYAPNSPYSATKAGSDHLVRAYHHTYGLPTLTTNCSNNYGPYQFPEKLIPLMIANALAGKPLPVYGDGKNVRDWLYVGDHCSAIREVLARGVPGETYNVGGWNEMTNLDVVHTLCDLLDSARPRAQGSYRDQIAYVKDRPGHDRRYAIDARKLERELGWKPAETFATGLAKTVFWYLDNQAWSDEVASGEYRKWVETNYAERV</sequence>
<organism evidence="9 12">
    <name type="scientific">Burkholderia contaminans</name>
    <dbReference type="NCBI Taxonomy" id="488447"/>
    <lineage>
        <taxon>Bacteria</taxon>
        <taxon>Pseudomonadati</taxon>
        <taxon>Pseudomonadota</taxon>
        <taxon>Betaproteobacteria</taxon>
        <taxon>Burkholderiales</taxon>
        <taxon>Burkholderiaceae</taxon>
        <taxon>Burkholderia</taxon>
        <taxon>Burkholderia cepacia complex</taxon>
    </lineage>
</organism>
<dbReference type="InterPro" id="IPR016040">
    <property type="entry name" value="NAD(P)-bd_dom"/>
</dbReference>
<dbReference type="Proteomes" id="UP000611459">
    <property type="component" value="Unassembled WGS sequence"/>
</dbReference>
<evidence type="ECO:0000256" key="6">
    <source>
        <dbReference type="ARBA" id="ARBA00023239"/>
    </source>
</evidence>
<evidence type="ECO:0000313" key="13">
    <source>
        <dbReference type="Proteomes" id="UP000664048"/>
    </source>
</evidence>
<evidence type="ECO:0000256" key="3">
    <source>
        <dbReference type="ARBA" id="ARBA00008178"/>
    </source>
</evidence>
<evidence type="ECO:0000313" key="10">
    <source>
        <dbReference type="EMBL" id="MBO1830376.1"/>
    </source>
</evidence>
<dbReference type="InterPro" id="IPR005888">
    <property type="entry name" value="dTDP_Gluc_deHydtase"/>
</dbReference>
<dbReference type="Proteomes" id="UP000664048">
    <property type="component" value="Unassembled WGS sequence"/>
</dbReference>
<dbReference type="Proteomes" id="UP001220209">
    <property type="component" value="Chromosome 1"/>
</dbReference>
<dbReference type="GeneID" id="93192874"/>
<dbReference type="AlphaFoldDB" id="A0A1R1VS58"/>
<dbReference type="Pfam" id="PF16363">
    <property type="entry name" value="GDP_Man_Dehyd"/>
    <property type="match status" value="1"/>
</dbReference>
<dbReference type="NCBIfam" id="TIGR01181">
    <property type="entry name" value="dTDP_gluc_dehyt"/>
    <property type="match status" value="1"/>
</dbReference>
<evidence type="ECO:0000256" key="1">
    <source>
        <dbReference type="ARBA" id="ARBA00001539"/>
    </source>
</evidence>
<dbReference type="EMBL" id="JAENIB010000008">
    <property type="protein sequence ID" value="MBK1932346.1"/>
    <property type="molecule type" value="Genomic_DNA"/>
</dbReference>
<comment type="cofactor">
    <cofactor evidence="2 7">
        <name>NAD(+)</name>
        <dbReference type="ChEBI" id="CHEBI:57540"/>
    </cofactor>
</comment>
<protein>
    <recommendedName>
        <fullName evidence="4 7">dTDP-glucose 4,6-dehydratase</fullName>
        <ecNumber evidence="4 7">4.2.1.46</ecNumber>
    </recommendedName>
</protein>
<evidence type="ECO:0000256" key="2">
    <source>
        <dbReference type="ARBA" id="ARBA00001911"/>
    </source>
</evidence>
<dbReference type="Gene3D" id="3.90.25.10">
    <property type="entry name" value="UDP-galactose 4-epimerase, domain 1"/>
    <property type="match status" value="1"/>
</dbReference>
<reference evidence="10 13" key="2">
    <citation type="submission" date="2021-03" db="EMBL/GenBank/DDBJ databases">
        <title>Clinical course, treatment and visual outcome of an outbreak of Burkholderia contaminans endophthalmitis following cataract surgery.</title>
        <authorList>
            <person name="Lind C."/>
            <person name="Olsen K."/>
            <person name="Angelsen N.K."/>
            <person name="Krefting E.A."/>
            <person name="Fossen K."/>
            <person name="Gravningen K."/>
            <person name="Depoorter E."/>
            <person name="Vandamme P."/>
            <person name="Bertelsen G."/>
        </authorList>
    </citation>
    <scope>NUCLEOTIDE SEQUENCE [LARGE SCALE GENOMIC DNA]</scope>
    <source>
        <strain evidence="10 13">51242556</strain>
    </source>
</reference>
<dbReference type="RefSeq" id="WP_039361120.1">
    <property type="nucleotide sequence ID" value="NZ_AP018358.1"/>
</dbReference>
<evidence type="ECO:0000256" key="5">
    <source>
        <dbReference type="ARBA" id="ARBA00023027"/>
    </source>
</evidence>
<dbReference type="InterPro" id="IPR036291">
    <property type="entry name" value="NAD(P)-bd_dom_sf"/>
</dbReference>
<dbReference type="Gene3D" id="3.40.50.720">
    <property type="entry name" value="NAD(P)-binding Rossmann-like Domain"/>
    <property type="match status" value="1"/>
</dbReference>
<dbReference type="CDD" id="cd05246">
    <property type="entry name" value="dTDP_GD_SDR_e"/>
    <property type="match status" value="1"/>
</dbReference>